<dbReference type="InterPro" id="IPR013118">
    <property type="entry name" value="Mannitol_DH_C"/>
</dbReference>
<feature type="domain" description="Mannitol dehydrogenase C-terminal" evidence="6">
    <location>
        <begin position="336"/>
        <end position="510"/>
    </location>
</feature>
<evidence type="ECO:0000256" key="4">
    <source>
        <dbReference type="ARBA" id="ARBA00047733"/>
    </source>
</evidence>
<dbReference type="Pfam" id="PF08125">
    <property type="entry name" value="Mannitol_dh_C"/>
    <property type="match status" value="1"/>
</dbReference>
<dbReference type="InterPro" id="IPR050988">
    <property type="entry name" value="Mannitol_DH/Oxidoreductase"/>
</dbReference>
<keyword evidence="2" id="KW-0560">Oxidoreductase</keyword>
<dbReference type="AlphaFoldDB" id="A0A061RH35"/>
<dbReference type="SUPFAM" id="SSF48179">
    <property type="entry name" value="6-phosphogluconate dehydrogenase C-terminal domain-like"/>
    <property type="match status" value="1"/>
</dbReference>
<dbReference type="Pfam" id="PF01232">
    <property type="entry name" value="Mannitol_dh"/>
    <property type="match status" value="1"/>
</dbReference>
<dbReference type="PRINTS" id="PR00084">
    <property type="entry name" value="MTLDHDRGNASE"/>
</dbReference>
<proteinExistence type="inferred from homology"/>
<gene>
    <name evidence="7" type="primary">MTLK</name>
    <name evidence="7" type="ORF">TSPGSL018_5113</name>
</gene>
<dbReference type="PANTHER" id="PTHR43362:SF1">
    <property type="entry name" value="MANNITOL DEHYDROGENASE 2-RELATED"/>
    <property type="match status" value="1"/>
</dbReference>
<feature type="domain" description="Mannitol dehydrogenase N-terminal" evidence="5">
    <location>
        <begin position="58"/>
        <end position="320"/>
    </location>
</feature>
<name>A0A061RH35_9CHLO</name>
<reference evidence="7" key="1">
    <citation type="submission" date="2014-05" db="EMBL/GenBank/DDBJ databases">
        <title>The transcriptome of the halophilic microalga Tetraselmis sp. GSL018 isolated from the Great Salt Lake, Utah.</title>
        <authorList>
            <person name="Jinkerson R.E."/>
            <person name="D'Adamo S."/>
            <person name="Posewitz M.C."/>
        </authorList>
    </citation>
    <scope>NUCLEOTIDE SEQUENCE</scope>
    <source>
        <strain evidence="7">GSL018</strain>
    </source>
</reference>
<protein>
    <recommendedName>
        <fullName evidence="3">mannitol 2-dehydrogenase</fullName>
        <ecNumber evidence="3">1.1.1.67</ecNumber>
    </recommendedName>
</protein>
<accession>A0A061RH35</accession>
<evidence type="ECO:0000259" key="5">
    <source>
        <dbReference type="Pfam" id="PF01232"/>
    </source>
</evidence>
<dbReference type="InterPro" id="IPR013328">
    <property type="entry name" value="6PGD_dom2"/>
</dbReference>
<dbReference type="InterPro" id="IPR013131">
    <property type="entry name" value="Mannitol_DH_N"/>
</dbReference>
<dbReference type="EC" id="1.1.1.67" evidence="3"/>
<dbReference type="EMBL" id="GBEZ01016243">
    <property type="protein sequence ID" value="JAC69990.1"/>
    <property type="molecule type" value="Transcribed_RNA"/>
</dbReference>
<organism evidence="7">
    <name type="scientific">Tetraselmis sp. GSL018</name>
    <dbReference type="NCBI Taxonomy" id="582737"/>
    <lineage>
        <taxon>Eukaryota</taxon>
        <taxon>Viridiplantae</taxon>
        <taxon>Chlorophyta</taxon>
        <taxon>core chlorophytes</taxon>
        <taxon>Chlorodendrophyceae</taxon>
        <taxon>Chlorodendrales</taxon>
        <taxon>Chlorodendraceae</taxon>
        <taxon>Tetraselmis</taxon>
    </lineage>
</organism>
<evidence type="ECO:0000256" key="2">
    <source>
        <dbReference type="ARBA" id="ARBA00023002"/>
    </source>
</evidence>
<dbReference type="Gene3D" id="1.10.1040.10">
    <property type="entry name" value="N-(1-d-carboxylethyl)-l-norvaline Dehydrogenase, domain 2"/>
    <property type="match status" value="1"/>
</dbReference>
<sequence length="542" mass="60522">MSLSQLSLVSRRQSSADVLHKTAEQAEKIAVPVASAKSSDVDDHVHLPNYDRSLLETGIVHFGVGGFHRSHQVHYLDKLLRSKPEENYKWAYTGVGVLPHDAGMKDALSEQEYLYTLVAQSKTDNDTGMNEIVTVVGAMKEMLQAPEQPGEVMQRLAARTTRIYSLTITEFGYTVPTSTGDTHLLELAHEAASSPWEAADADPKRYIGATALGYIVAGLAARRASGTGGATILSCDNIPGNGSLVRERVLKRAEDHSHDLREWIEFNCTFPNCMVDRITPITSNNLIIDLANKHHLKDNWPVNCETFCQWVIEDNFVDQKSGRPAWEDVGVQIVHDVHPYELAKIRLLNVIHTAMVFPALLMGLEYIHEAATHPVIKQFYTTIMDREMCPTLENVPGIENIDLDSYKKVLIERFSNVVIADTLQRVAMDTSDKLSVQGVPATLDGYAAGANMKGMAFTVAAWAHFIRRSLTAHHVLRDQKARLVELAMEDGDVNHLLDLDLIFHELIFSKEWRDRVVYFYGTIADVGVQQAMEDMLATYDEP</sequence>
<comment type="similarity">
    <text evidence="1">Belongs to the mannitol dehydrogenase family.</text>
</comment>
<dbReference type="InterPro" id="IPR008927">
    <property type="entry name" value="6-PGluconate_DH-like_C_sf"/>
</dbReference>
<comment type="catalytic activity">
    <reaction evidence="4">
        <text>D-mannitol + NAD(+) = D-fructose + NADH + H(+)</text>
        <dbReference type="Rhea" id="RHEA:12084"/>
        <dbReference type="ChEBI" id="CHEBI:15378"/>
        <dbReference type="ChEBI" id="CHEBI:16899"/>
        <dbReference type="ChEBI" id="CHEBI:37721"/>
        <dbReference type="ChEBI" id="CHEBI:57540"/>
        <dbReference type="ChEBI" id="CHEBI:57945"/>
        <dbReference type="EC" id="1.1.1.67"/>
    </reaction>
</comment>
<dbReference type="InterPro" id="IPR000669">
    <property type="entry name" value="Mannitol_DH"/>
</dbReference>
<dbReference type="Gene3D" id="3.40.50.720">
    <property type="entry name" value="NAD(P)-binding Rossmann-like Domain"/>
    <property type="match status" value="1"/>
</dbReference>
<dbReference type="InterPro" id="IPR036291">
    <property type="entry name" value="NAD(P)-bd_dom_sf"/>
</dbReference>
<dbReference type="GO" id="GO:0050086">
    <property type="term" value="F:mannitol 2-dehydrogenase activity"/>
    <property type="evidence" value="ECO:0007669"/>
    <property type="project" value="UniProtKB-EC"/>
</dbReference>
<evidence type="ECO:0000313" key="7">
    <source>
        <dbReference type="EMBL" id="JAC69990.1"/>
    </source>
</evidence>
<evidence type="ECO:0000256" key="1">
    <source>
        <dbReference type="ARBA" id="ARBA00006541"/>
    </source>
</evidence>
<dbReference type="SUPFAM" id="SSF51735">
    <property type="entry name" value="NAD(P)-binding Rossmann-fold domains"/>
    <property type="match status" value="1"/>
</dbReference>
<dbReference type="PANTHER" id="PTHR43362">
    <property type="entry name" value="MANNITOL DEHYDROGENASE DSF1-RELATED"/>
    <property type="match status" value="1"/>
</dbReference>
<evidence type="ECO:0000259" key="6">
    <source>
        <dbReference type="Pfam" id="PF08125"/>
    </source>
</evidence>
<evidence type="ECO:0000256" key="3">
    <source>
        <dbReference type="ARBA" id="ARBA00038970"/>
    </source>
</evidence>